<organism evidence="2 3">
    <name type="scientific">Microbacterium horticulturae</name>
    <dbReference type="NCBI Taxonomy" id="3028316"/>
    <lineage>
        <taxon>Bacteria</taxon>
        <taxon>Bacillati</taxon>
        <taxon>Actinomycetota</taxon>
        <taxon>Actinomycetes</taxon>
        <taxon>Micrococcales</taxon>
        <taxon>Microbacteriaceae</taxon>
        <taxon>Microbacterium</taxon>
    </lineage>
</organism>
<dbReference type="RefSeq" id="WP_275278915.1">
    <property type="nucleotide sequence ID" value="NZ_CP119108.1"/>
</dbReference>
<gene>
    <name evidence="2" type="ORF">PU630_03210</name>
</gene>
<evidence type="ECO:0000313" key="2">
    <source>
        <dbReference type="EMBL" id="WEG09591.1"/>
    </source>
</evidence>
<evidence type="ECO:0000256" key="1">
    <source>
        <dbReference type="SAM" id="Phobius"/>
    </source>
</evidence>
<name>A0ABY8BZF3_9MICO</name>
<sequence>MSSSGWPRGRITWVFGSVLLLVVGVLIGLILSNVWLGLLLAVLVSIGWLIAYESQRGHNPGLHDDDDDGARL</sequence>
<keyword evidence="3" id="KW-1185">Reference proteome</keyword>
<keyword evidence="1" id="KW-0472">Membrane</keyword>
<accession>A0ABY8BZF3</accession>
<keyword evidence="1" id="KW-1133">Transmembrane helix</keyword>
<dbReference type="EMBL" id="CP119108">
    <property type="protein sequence ID" value="WEG09591.1"/>
    <property type="molecule type" value="Genomic_DNA"/>
</dbReference>
<dbReference type="Proteomes" id="UP001214553">
    <property type="component" value="Chromosome"/>
</dbReference>
<reference evidence="2 3" key="1">
    <citation type="submission" date="2023-03" db="EMBL/GenBank/DDBJ databases">
        <title>Genome sequence of Microbacterium sp. KACC 23027.</title>
        <authorList>
            <person name="Kim S."/>
            <person name="Heo J."/>
            <person name="Kwon S.-W."/>
        </authorList>
    </citation>
    <scope>NUCLEOTIDE SEQUENCE [LARGE SCALE GENOMIC DNA]</scope>
    <source>
        <strain evidence="2 3">KACC 23027</strain>
    </source>
</reference>
<feature type="transmembrane region" description="Helical" evidence="1">
    <location>
        <begin position="12"/>
        <end position="29"/>
    </location>
</feature>
<evidence type="ECO:0000313" key="3">
    <source>
        <dbReference type="Proteomes" id="UP001214553"/>
    </source>
</evidence>
<feature type="transmembrane region" description="Helical" evidence="1">
    <location>
        <begin position="35"/>
        <end position="52"/>
    </location>
</feature>
<protein>
    <submittedName>
        <fullName evidence="2">Uncharacterized protein</fullName>
    </submittedName>
</protein>
<proteinExistence type="predicted"/>
<keyword evidence="1" id="KW-0812">Transmembrane</keyword>